<dbReference type="AlphaFoldDB" id="A0A935C316"/>
<proteinExistence type="predicted"/>
<evidence type="ECO:0000313" key="1">
    <source>
        <dbReference type="EMBL" id="MBK6089549.1"/>
    </source>
</evidence>
<protein>
    <submittedName>
        <fullName evidence="1">Phage portal protein</fullName>
    </submittedName>
</protein>
<evidence type="ECO:0000313" key="2">
    <source>
        <dbReference type="Proteomes" id="UP000633365"/>
    </source>
</evidence>
<reference evidence="1" key="1">
    <citation type="submission" date="2021-01" db="EMBL/GenBank/DDBJ databases">
        <title>Genome public.</title>
        <authorList>
            <person name="Liu C."/>
            <person name="Sun Q."/>
        </authorList>
    </citation>
    <scope>NUCLEOTIDE SEQUENCE</scope>
    <source>
        <strain evidence="1">M6</strain>
    </source>
</reference>
<dbReference type="EMBL" id="JAEQMG010000143">
    <property type="protein sequence ID" value="MBK6089549.1"/>
    <property type="molecule type" value="Genomic_DNA"/>
</dbReference>
<dbReference type="InterPro" id="IPR021145">
    <property type="entry name" value="Portal_protein_SPP1_Gp6-like"/>
</dbReference>
<dbReference type="Pfam" id="PF05133">
    <property type="entry name" value="SPP1_portal"/>
    <property type="match status" value="1"/>
</dbReference>
<organism evidence="1 2">
    <name type="scientific">Ruminococcus difficilis</name>
    <dbReference type="NCBI Taxonomy" id="2763069"/>
    <lineage>
        <taxon>Bacteria</taxon>
        <taxon>Bacillati</taxon>
        <taxon>Bacillota</taxon>
        <taxon>Clostridia</taxon>
        <taxon>Eubacteriales</taxon>
        <taxon>Oscillospiraceae</taxon>
        <taxon>Ruminococcus</taxon>
    </lineage>
</organism>
<gene>
    <name evidence="1" type="ORF">JKK62_13015</name>
</gene>
<comment type="caution">
    <text evidence="1">The sequence shown here is derived from an EMBL/GenBank/DDBJ whole genome shotgun (WGS) entry which is preliminary data.</text>
</comment>
<accession>A0A935C316</accession>
<dbReference type="RefSeq" id="WP_201428268.1">
    <property type="nucleotide sequence ID" value="NZ_JAEQMG010000143.1"/>
</dbReference>
<sequence>MNIFQYFRKKGINTLPSSFYGKIAEWESWYNGNVKRFTFYRVYTGRGCYSRCKRHSLGMAKKVCEDMADLLLNERVTIVLDDQRTDAFVRQILQDNHFDTLGNEYQERKACSGTVAYVPCIEDLQSGLLGEVTGGRIKINYVTAKNIFPVSWENGKIQEVIFAFPKTYCTKRYLHLQHHKVGGDGNYRIENTVLLVTAGSTCGQELTEEEWQEVPIFAGLPEEIETGSAEPQFVIDRLNMVNNADMEDEENPMGISLFANSIDILRKIDTEYDSYANEFGLGRKRIFVAPEMLTDENGNKVFDENDTVFYSLPEETLKDTNPIYEVNMELRTEQHSKALNDDLNYLSMKCGFGTERYKFEKGTVATATQVISENSDMYRSLCKHEIVLQSALEELIRIIIRLGITLGEPLKEDVEVTINFDDSIIEDKEAERQRDRQDVSMGAMGVDEYRAKWFGETLEQARKNLPVQNNVME</sequence>
<keyword evidence="2" id="KW-1185">Reference proteome</keyword>
<dbReference type="Proteomes" id="UP000633365">
    <property type="component" value="Unassembled WGS sequence"/>
</dbReference>
<name>A0A935C316_9FIRM</name>